<dbReference type="SMART" id="SM00213">
    <property type="entry name" value="UBQ"/>
    <property type="match status" value="1"/>
</dbReference>
<evidence type="ECO:0000256" key="1">
    <source>
        <dbReference type="SAM" id="MobiDB-lite"/>
    </source>
</evidence>
<dbReference type="SUPFAM" id="SSF54236">
    <property type="entry name" value="Ubiquitin-like"/>
    <property type="match status" value="1"/>
</dbReference>
<reference evidence="3" key="2">
    <citation type="journal article" date="2024" name="Plant">
        <title>Genomic evolution and insights into agronomic trait innovations of Sesamum species.</title>
        <authorList>
            <person name="Miao H."/>
            <person name="Wang L."/>
            <person name="Qu L."/>
            <person name="Liu H."/>
            <person name="Sun Y."/>
            <person name="Le M."/>
            <person name="Wang Q."/>
            <person name="Wei S."/>
            <person name="Zheng Y."/>
            <person name="Lin W."/>
            <person name="Duan Y."/>
            <person name="Cao H."/>
            <person name="Xiong S."/>
            <person name="Wang X."/>
            <person name="Wei L."/>
            <person name="Li C."/>
            <person name="Ma Q."/>
            <person name="Ju M."/>
            <person name="Zhao R."/>
            <person name="Li G."/>
            <person name="Mu C."/>
            <person name="Tian Q."/>
            <person name="Mei H."/>
            <person name="Zhang T."/>
            <person name="Gao T."/>
            <person name="Zhang H."/>
        </authorList>
    </citation>
    <scope>NUCLEOTIDE SEQUENCE</scope>
    <source>
        <strain evidence="3">3651</strain>
    </source>
</reference>
<feature type="compositionally biased region" description="Gly residues" evidence="1">
    <location>
        <begin position="16"/>
        <end position="35"/>
    </location>
</feature>
<dbReference type="Pfam" id="PF00240">
    <property type="entry name" value="ubiquitin"/>
    <property type="match status" value="1"/>
</dbReference>
<reference evidence="3" key="1">
    <citation type="submission" date="2020-06" db="EMBL/GenBank/DDBJ databases">
        <authorList>
            <person name="Li T."/>
            <person name="Hu X."/>
            <person name="Zhang T."/>
            <person name="Song X."/>
            <person name="Zhang H."/>
            <person name="Dai N."/>
            <person name="Sheng W."/>
            <person name="Hou X."/>
            <person name="Wei L."/>
        </authorList>
    </citation>
    <scope>NUCLEOTIDE SEQUENCE</scope>
    <source>
        <strain evidence="3">3651</strain>
        <tissue evidence="3">Leaf</tissue>
    </source>
</reference>
<dbReference type="EMBL" id="JACGWO010000005">
    <property type="protein sequence ID" value="KAK4426095.1"/>
    <property type="molecule type" value="Genomic_DNA"/>
</dbReference>
<gene>
    <name evidence="3" type="ORF">Salat_1378000</name>
</gene>
<protein>
    <submittedName>
        <fullName evidence="3">BAG family molecular chaperone regulator 2</fullName>
    </submittedName>
</protein>
<proteinExistence type="predicted"/>
<keyword evidence="4" id="KW-1185">Reference proteome</keyword>
<evidence type="ECO:0000259" key="2">
    <source>
        <dbReference type="PROSITE" id="PS50053"/>
    </source>
</evidence>
<name>A0AAE2CL16_9LAMI</name>
<feature type="compositionally biased region" description="Basic residues" evidence="1">
    <location>
        <begin position="1"/>
        <end position="11"/>
    </location>
</feature>
<dbReference type="PROSITE" id="PS50053">
    <property type="entry name" value="UBIQUITIN_2"/>
    <property type="match status" value="1"/>
</dbReference>
<dbReference type="InterPro" id="IPR029071">
    <property type="entry name" value="Ubiquitin-like_domsf"/>
</dbReference>
<dbReference type="AlphaFoldDB" id="A0AAE2CL16"/>
<evidence type="ECO:0000313" key="4">
    <source>
        <dbReference type="Proteomes" id="UP001293254"/>
    </source>
</evidence>
<evidence type="ECO:0000313" key="3">
    <source>
        <dbReference type="EMBL" id="KAK4426095.1"/>
    </source>
</evidence>
<feature type="domain" description="Ubiquitin-like" evidence="2">
    <location>
        <begin position="60"/>
        <end position="130"/>
    </location>
</feature>
<dbReference type="InterPro" id="IPR000626">
    <property type="entry name" value="Ubiquitin-like_dom"/>
</dbReference>
<organism evidence="3 4">
    <name type="scientific">Sesamum alatum</name>
    <dbReference type="NCBI Taxonomy" id="300844"/>
    <lineage>
        <taxon>Eukaryota</taxon>
        <taxon>Viridiplantae</taxon>
        <taxon>Streptophyta</taxon>
        <taxon>Embryophyta</taxon>
        <taxon>Tracheophyta</taxon>
        <taxon>Spermatophyta</taxon>
        <taxon>Magnoliopsida</taxon>
        <taxon>eudicotyledons</taxon>
        <taxon>Gunneridae</taxon>
        <taxon>Pentapetalae</taxon>
        <taxon>asterids</taxon>
        <taxon>lamiids</taxon>
        <taxon>Lamiales</taxon>
        <taxon>Pedaliaceae</taxon>
        <taxon>Sesamum</taxon>
    </lineage>
</organism>
<dbReference type="PANTHER" id="PTHR47376">
    <property type="entry name" value="OS02G0597700 PROTEIN"/>
    <property type="match status" value="1"/>
</dbReference>
<dbReference type="Proteomes" id="UP001293254">
    <property type="component" value="Unassembled WGS sequence"/>
</dbReference>
<accession>A0AAE2CL16</accession>
<dbReference type="Gene3D" id="3.10.20.90">
    <property type="entry name" value="Phosphatidylinositol 3-kinase Catalytic Subunit, Chain A, domain 1"/>
    <property type="match status" value="1"/>
</dbReference>
<feature type="region of interest" description="Disordered" evidence="1">
    <location>
        <begin position="1"/>
        <end position="35"/>
    </location>
</feature>
<comment type="caution">
    <text evidence="3">The sequence shown here is derived from an EMBL/GenBank/DDBJ whole genome shotgun (WGS) entry which is preliminary data.</text>
</comment>
<sequence>MIKLRAPKRFSRGSSKLGGGGGGGGGGAAAPNGGGDIKWELRPGGMLVQKREIKENADEVMITIRVSTVSQCHDISVRATSTFGELKIILSLLTKLGAEEQRLLFKGKEREDEEHLHMVGVRDKDKVLMLEDPAIKERKLLGLARIRGSPYRTISV</sequence>